<proteinExistence type="predicted"/>
<feature type="domain" description="PiggyBac transposable element-derived protein" evidence="1">
    <location>
        <begin position="90"/>
        <end position="167"/>
    </location>
</feature>
<dbReference type="EMBL" id="BMAU01021243">
    <property type="protein sequence ID" value="GFY03862.1"/>
    <property type="molecule type" value="Genomic_DNA"/>
</dbReference>
<gene>
    <name evidence="2" type="primary">NCL1_41078</name>
    <name evidence="2" type="ORF">TNCV_1196421</name>
</gene>
<dbReference type="Proteomes" id="UP000887159">
    <property type="component" value="Unassembled WGS sequence"/>
</dbReference>
<reference evidence="2" key="1">
    <citation type="submission" date="2020-08" db="EMBL/GenBank/DDBJ databases">
        <title>Multicomponent nature underlies the extraordinary mechanical properties of spider dragline silk.</title>
        <authorList>
            <person name="Kono N."/>
            <person name="Nakamura H."/>
            <person name="Mori M."/>
            <person name="Yoshida Y."/>
            <person name="Ohtoshi R."/>
            <person name="Malay A.D."/>
            <person name="Moran D.A.P."/>
            <person name="Tomita M."/>
            <person name="Numata K."/>
            <person name="Arakawa K."/>
        </authorList>
    </citation>
    <scope>NUCLEOTIDE SEQUENCE</scope>
</reference>
<evidence type="ECO:0000313" key="2">
    <source>
        <dbReference type="EMBL" id="GFY03862.1"/>
    </source>
</evidence>
<dbReference type="InterPro" id="IPR052638">
    <property type="entry name" value="PiggyBac_TE-derived"/>
</dbReference>
<organism evidence="2 3">
    <name type="scientific">Trichonephila clavipes</name>
    <name type="common">Golden silk orbweaver</name>
    <name type="synonym">Nephila clavipes</name>
    <dbReference type="NCBI Taxonomy" id="2585209"/>
    <lineage>
        <taxon>Eukaryota</taxon>
        <taxon>Metazoa</taxon>
        <taxon>Ecdysozoa</taxon>
        <taxon>Arthropoda</taxon>
        <taxon>Chelicerata</taxon>
        <taxon>Arachnida</taxon>
        <taxon>Araneae</taxon>
        <taxon>Araneomorphae</taxon>
        <taxon>Entelegynae</taxon>
        <taxon>Araneoidea</taxon>
        <taxon>Nephilidae</taxon>
        <taxon>Trichonephila</taxon>
    </lineage>
</organism>
<dbReference type="AlphaFoldDB" id="A0A8X6V3Z1"/>
<dbReference type="SUPFAM" id="SSF56112">
    <property type="entry name" value="Protein kinase-like (PK-like)"/>
    <property type="match status" value="1"/>
</dbReference>
<dbReference type="InterPro" id="IPR029526">
    <property type="entry name" value="PGBD"/>
</dbReference>
<dbReference type="PANTHER" id="PTHR47055">
    <property type="entry name" value="DDE_TNP_1_7 DOMAIN-CONTAINING PROTEIN"/>
    <property type="match status" value="1"/>
</dbReference>
<name>A0A8X6V3Z1_TRICX</name>
<comment type="caution">
    <text evidence="2">The sequence shown here is derived from an EMBL/GenBank/DDBJ whole genome shotgun (WGS) entry which is preliminary data.</text>
</comment>
<evidence type="ECO:0000313" key="3">
    <source>
        <dbReference type="Proteomes" id="UP000887159"/>
    </source>
</evidence>
<dbReference type="InterPro" id="IPR011009">
    <property type="entry name" value="Kinase-like_dom_sf"/>
</dbReference>
<feature type="domain" description="PiggyBac transposable element-derived protein" evidence="1">
    <location>
        <begin position="175"/>
        <end position="228"/>
    </location>
</feature>
<dbReference type="Gene3D" id="1.10.510.10">
    <property type="entry name" value="Transferase(Phosphotransferase) domain 1"/>
    <property type="match status" value="1"/>
</dbReference>
<protein>
    <submittedName>
        <fullName evidence="2">Zinc finger protein</fullName>
    </submittedName>
</protein>
<dbReference type="GO" id="GO:0043565">
    <property type="term" value="F:sequence-specific DNA binding"/>
    <property type="evidence" value="ECO:0007669"/>
    <property type="project" value="TreeGrafter"/>
</dbReference>
<keyword evidence="3" id="KW-1185">Reference proteome</keyword>
<sequence length="235" mass="26666">MSFAGTVAWMAPEVIRNESCSEKVDIWLEEALELLNSLDSDESDVEIAVLPPDASELTDEDEGDENEVNTGEIIISDVAGYLEEFCLFTGYSNTCERDYWSDVEDLGITLVKNAMSRNRFQKLKSYLHFGDIATVSPHTQDRSFKVKPLYAILNDNFMKFGHCSANLRICDARNDNPLGTRVVMKLTENFVNPSSYTLYFAYFFTSIDLLKSLGEHGFRATRTTRENRVNHRGVL</sequence>
<accession>A0A8X6V3Z1</accession>
<evidence type="ECO:0000259" key="1">
    <source>
        <dbReference type="Pfam" id="PF13843"/>
    </source>
</evidence>
<dbReference type="Pfam" id="PF13843">
    <property type="entry name" value="DDE_Tnp_1_7"/>
    <property type="match status" value="2"/>
</dbReference>
<dbReference type="PANTHER" id="PTHR47055:SF3">
    <property type="entry name" value="PHORBOL-ESTER_DAG-TYPE DOMAIN-CONTAINING PROTEIN"/>
    <property type="match status" value="1"/>
</dbReference>